<dbReference type="InterPro" id="IPR050226">
    <property type="entry name" value="NagZ_Beta-hexosaminidase"/>
</dbReference>
<dbReference type="PANTHER" id="PTHR30480:SF16">
    <property type="entry name" value="GLYCOSIDE HYDROLASE FAMILY 3 DOMAIN PROTEIN"/>
    <property type="match status" value="1"/>
</dbReference>
<sequence>MVDLKDDIWKCRSFPGDEAKISELAQAYLTGLQTQQVLGTAKHYPGKTLIVKDPHKYVVAAEIGKKDVYPYQYLVEKGEVKAIMVSHVISSGQIDSSGIPAVASKKVLDELRANYDGLIVSDEIHMLGLKNYYRSLDEVYVAVFKAGNDVVLNFDNDPNEIYHMIQVVKAAVERGEIPLAQIDASVTRILEAKGFKVV</sequence>
<keyword evidence="3" id="KW-0326">Glycosidase</keyword>
<dbReference type="SUPFAM" id="SSF51445">
    <property type="entry name" value="(Trans)glycosidases"/>
    <property type="match status" value="1"/>
</dbReference>
<dbReference type="InterPro" id="IPR017853">
    <property type="entry name" value="GH"/>
</dbReference>
<reference evidence="5 6" key="1">
    <citation type="journal article" date="2016" name="Nat. Commun.">
        <title>Thousands of microbial genomes shed light on interconnected biogeochemical processes in an aquifer system.</title>
        <authorList>
            <person name="Anantharaman K."/>
            <person name="Brown C.T."/>
            <person name="Hug L.A."/>
            <person name="Sharon I."/>
            <person name="Castelle C.J."/>
            <person name="Probst A.J."/>
            <person name="Thomas B.C."/>
            <person name="Singh A."/>
            <person name="Wilkins M.J."/>
            <person name="Karaoz U."/>
            <person name="Brodie E.L."/>
            <person name="Williams K.H."/>
            <person name="Hubbard S.S."/>
            <person name="Banfield J.F."/>
        </authorList>
    </citation>
    <scope>NUCLEOTIDE SEQUENCE [LARGE SCALE GENOMIC DNA]</scope>
</reference>
<dbReference type="PANTHER" id="PTHR30480">
    <property type="entry name" value="BETA-HEXOSAMINIDASE-RELATED"/>
    <property type="match status" value="1"/>
</dbReference>
<dbReference type="EMBL" id="MHOP01000022">
    <property type="protein sequence ID" value="OGZ65457.1"/>
    <property type="molecule type" value="Genomic_DNA"/>
</dbReference>
<keyword evidence="2" id="KW-0378">Hydrolase</keyword>
<comment type="similarity">
    <text evidence="1">Belongs to the glycosyl hydrolase 3 family.</text>
</comment>
<dbReference type="AlphaFoldDB" id="A0A1G2HSK1"/>
<evidence type="ECO:0000256" key="3">
    <source>
        <dbReference type="ARBA" id="ARBA00023295"/>
    </source>
</evidence>
<evidence type="ECO:0000313" key="6">
    <source>
        <dbReference type="Proteomes" id="UP000178774"/>
    </source>
</evidence>
<dbReference type="InterPro" id="IPR001764">
    <property type="entry name" value="Glyco_hydro_3_N"/>
</dbReference>
<accession>A0A1G2HSK1</accession>
<evidence type="ECO:0000259" key="4">
    <source>
        <dbReference type="Pfam" id="PF00933"/>
    </source>
</evidence>
<dbReference type="Proteomes" id="UP000178774">
    <property type="component" value="Unassembled WGS sequence"/>
</dbReference>
<dbReference type="Gene3D" id="3.20.20.300">
    <property type="entry name" value="Glycoside hydrolase, family 3, N-terminal domain"/>
    <property type="match status" value="1"/>
</dbReference>
<dbReference type="Pfam" id="PF00933">
    <property type="entry name" value="Glyco_hydro_3"/>
    <property type="match status" value="1"/>
</dbReference>
<dbReference type="GO" id="GO:0009254">
    <property type="term" value="P:peptidoglycan turnover"/>
    <property type="evidence" value="ECO:0007669"/>
    <property type="project" value="TreeGrafter"/>
</dbReference>
<comment type="caution">
    <text evidence="5">The sequence shown here is derived from an EMBL/GenBank/DDBJ whole genome shotgun (WGS) entry which is preliminary data.</text>
</comment>
<gene>
    <name evidence="5" type="ORF">A2822_01255</name>
</gene>
<evidence type="ECO:0000256" key="2">
    <source>
        <dbReference type="ARBA" id="ARBA00022801"/>
    </source>
</evidence>
<protein>
    <recommendedName>
        <fullName evidence="4">Glycoside hydrolase family 3 N-terminal domain-containing protein</fullName>
    </recommendedName>
</protein>
<dbReference type="GO" id="GO:0005975">
    <property type="term" value="P:carbohydrate metabolic process"/>
    <property type="evidence" value="ECO:0007669"/>
    <property type="project" value="InterPro"/>
</dbReference>
<dbReference type="InterPro" id="IPR036962">
    <property type="entry name" value="Glyco_hydro_3_N_sf"/>
</dbReference>
<dbReference type="GO" id="GO:0004553">
    <property type="term" value="F:hydrolase activity, hydrolyzing O-glycosyl compounds"/>
    <property type="evidence" value="ECO:0007669"/>
    <property type="project" value="InterPro"/>
</dbReference>
<name>A0A1G2HSK1_9BACT</name>
<feature type="domain" description="Glycoside hydrolase family 3 N-terminal" evidence="4">
    <location>
        <begin position="10"/>
        <end position="191"/>
    </location>
</feature>
<proteinExistence type="inferred from homology"/>
<organism evidence="5 6">
    <name type="scientific">Candidatus Staskawiczbacteria bacterium RIFCSPHIGHO2_01_FULL_41_41</name>
    <dbReference type="NCBI Taxonomy" id="1802203"/>
    <lineage>
        <taxon>Bacteria</taxon>
        <taxon>Candidatus Staskawicziibacteriota</taxon>
    </lineage>
</organism>
<evidence type="ECO:0000313" key="5">
    <source>
        <dbReference type="EMBL" id="OGZ65457.1"/>
    </source>
</evidence>
<evidence type="ECO:0000256" key="1">
    <source>
        <dbReference type="ARBA" id="ARBA00005336"/>
    </source>
</evidence>